<dbReference type="Proteomes" id="UP000052008">
    <property type="component" value="Unassembled WGS sequence"/>
</dbReference>
<protein>
    <recommendedName>
        <fullName evidence="1">FlgD/Vpr Ig-like domain-containing protein</fullName>
    </recommendedName>
</protein>
<accession>A0A0S7WR91</accession>
<evidence type="ECO:0000313" key="3">
    <source>
        <dbReference type="Proteomes" id="UP000052008"/>
    </source>
</evidence>
<evidence type="ECO:0000313" key="2">
    <source>
        <dbReference type="EMBL" id="KPJ52650.1"/>
    </source>
</evidence>
<dbReference type="InterPro" id="IPR025965">
    <property type="entry name" value="FlgD/Vpr_Ig-like"/>
</dbReference>
<feature type="domain" description="FlgD/Vpr Ig-like" evidence="1">
    <location>
        <begin position="587"/>
        <end position="643"/>
    </location>
</feature>
<dbReference type="AlphaFoldDB" id="A0A0S7WR91"/>
<comment type="caution">
    <text evidence="2">The sequence shown here is derived from an EMBL/GenBank/DDBJ whole genome shotgun (WGS) entry which is preliminary data.</text>
</comment>
<dbReference type="Pfam" id="PF13860">
    <property type="entry name" value="FlgD_ig"/>
    <property type="match status" value="1"/>
</dbReference>
<name>A0A0S7WR91_UNCT6</name>
<proteinExistence type="predicted"/>
<reference evidence="2 3" key="1">
    <citation type="journal article" date="2015" name="Microbiome">
        <title>Genomic resolution of linkages in carbon, nitrogen, and sulfur cycling among widespread estuary sediment bacteria.</title>
        <authorList>
            <person name="Baker B.J."/>
            <person name="Lazar C.S."/>
            <person name="Teske A.P."/>
            <person name="Dick G.J."/>
        </authorList>
    </citation>
    <scope>NUCLEOTIDE SEQUENCE [LARGE SCALE GENOMIC DNA]</scope>
    <source>
        <strain evidence="2">DG_24</strain>
    </source>
</reference>
<sequence>MGVRIRGGVIAASILIGLCVSAVGVGASVFPHIDTWMIFYHSGLPESEVQFVAEHMDLLDGGRTYLPLLRAFGSEAPVVRYLQFHNGQDDAELHDSLYAFCVREGIEVEEMFLHFYQDTECWPRYEGSPGTVLGWGGGSAPAESLARVPVDWWNSYMYDIGEPDFRRFFAWFCRKWLQISHDGYFIDGFMYDNTMTRLTNTIEYLHAYGYPQPSNWEINEYPSAPNRDSVWVNDLILLLDEVRDSLEQATAEPHLMVNLIGSSSSSWQPYGWYWGNRVAEHVDSGILEYFVQWNEWFGQAFFDRVDSLSATGMSVLIHAAGAPPGHEWCERSRLYTLALYYILAEPRCHWGYTSSGYGATPSEYNWFPAIELDIGTVLGPRTVLSQGTNWTIWGRQYEWGGAVVRTRTSGGSFDDPEVVQPLTSVYRPISSEGVIGENVSEISLRNNEGAILVMRPQPELLAPNGGEELVPYEESDIQWSRRHPTTRDSLLIELSLDGGATYPDEIARVPLIDTLYTWVVPDTSTAAARVRVTAYDDEGSYFVDASQADFAITTEPGVEDSLDGFLGLSRPLPHPVRDGCTFSLTLSAAGRARVTLYNCLGSRVREVFSGRCEAGRTDVAWDSKDDGGRPVASGVYLCRLEARGDARVQKVVVAR</sequence>
<dbReference type="EMBL" id="LIZS01000048">
    <property type="protein sequence ID" value="KPJ52650.1"/>
    <property type="molecule type" value="Genomic_DNA"/>
</dbReference>
<gene>
    <name evidence="2" type="ORF">AMJ39_07335</name>
</gene>
<organism evidence="2 3">
    <name type="scientific">candidate division TA06 bacterium DG_24</name>
    <dbReference type="NCBI Taxonomy" id="1703770"/>
    <lineage>
        <taxon>Bacteria</taxon>
        <taxon>Bacteria division TA06</taxon>
    </lineage>
</organism>
<dbReference type="Gene3D" id="2.60.40.4070">
    <property type="match status" value="1"/>
</dbReference>
<dbReference type="STRING" id="1703770.AMJ39_07335"/>
<evidence type="ECO:0000259" key="1">
    <source>
        <dbReference type="Pfam" id="PF13860"/>
    </source>
</evidence>